<feature type="domain" description="Protein kinase" evidence="3">
    <location>
        <begin position="28"/>
        <end position="376"/>
    </location>
</feature>
<reference evidence="4 5" key="1">
    <citation type="journal article" date="2018" name="Front. Microbiol.">
        <title>Prospects for Fungal Bioremediation of Acidic Radioactive Waste Sites: Characterization and Genome Sequence of Rhodotorula taiwanensis MD1149.</title>
        <authorList>
            <person name="Tkavc R."/>
            <person name="Matrosova V.Y."/>
            <person name="Grichenko O.E."/>
            <person name="Gostincar C."/>
            <person name="Volpe R.P."/>
            <person name="Klimenkova P."/>
            <person name="Gaidamakova E.K."/>
            <person name="Zhou C.E."/>
            <person name="Stewart B.J."/>
            <person name="Lyman M.G."/>
            <person name="Malfatti S.A."/>
            <person name="Rubinfeld B."/>
            <person name="Courtot M."/>
            <person name="Singh J."/>
            <person name="Dalgard C.L."/>
            <person name="Hamilton T."/>
            <person name="Frey K.G."/>
            <person name="Gunde-Cimerman N."/>
            <person name="Dugan L."/>
            <person name="Daly M.J."/>
        </authorList>
    </citation>
    <scope>NUCLEOTIDE SEQUENCE [LARGE SCALE GENOMIC DNA]</scope>
    <source>
        <strain evidence="4 5">MD1149</strain>
    </source>
</reference>
<dbReference type="InterPro" id="IPR000719">
    <property type="entry name" value="Prot_kinase_dom"/>
</dbReference>
<gene>
    <name evidence="4" type="ORF">BMF94_1481</name>
</gene>
<dbReference type="GO" id="GO:0004674">
    <property type="term" value="F:protein serine/threonine kinase activity"/>
    <property type="evidence" value="ECO:0007669"/>
    <property type="project" value="TreeGrafter"/>
</dbReference>
<keyword evidence="2" id="KW-0067">ATP-binding</keyword>
<protein>
    <recommendedName>
        <fullName evidence="3">Protein kinase domain-containing protein</fullName>
    </recommendedName>
</protein>
<dbReference type="PANTHER" id="PTHR24056">
    <property type="entry name" value="CELL DIVISION PROTEIN KINASE"/>
    <property type="match status" value="1"/>
</dbReference>
<dbReference type="GO" id="GO:0005524">
    <property type="term" value="F:ATP binding"/>
    <property type="evidence" value="ECO:0007669"/>
    <property type="project" value="UniProtKB-KW"/>
</dbReference>
<dbReference type="PROSITE" id="PS50011">
    <property type="entry name" value="PROTEIN_KINASE_DOM"/>
    <property type="match status" value="1"/>
</dbReference>
<dbReference type="Proteomes" id="UP000237144">
    <property type="component" value="Unassembled WGS sequence"/>
</dbReference>
<accession>A0A2S5BF72</accession>
<evidence type="ECO:0000313" key="5">
    <source>
        <dbReference type="Proteomes" id="UP000237144"/>
    </source>
</evidence>
<evidence type="ECO:0000256" key="2">
    <source>
        <dbReference type="ARBA" id="ARBA00022840"/>
    </source>
</evidence>
<dbReference type="STRING" id="741276.A0A2S5BF72"/>
<dbReference type="Gene3D" id="3.30.200.20">
    <property type="entry name" value="Phosphorylase Kinase, domain 1"/>
    <property type="match status" value="1"/>
</dbReference>
<keyword evidence="5" id="KW-1185">Reference proteome</keyword>
<dbReference type="InterPro" id="IPR011009">
    <property type="entry name" value="Kinase-like_dom_sf"/>
</dbReference>
<dbReference type="AlphaFoldDB" id="A0A2S5BF72"/>
<evidence type="ECO:0000259" key="3">
    <source>
        <dbReference type="PROSITE" id="PS50011"/>
    </source>
</evidence>
<dbReference type="GO" id="GO:0005634">
    <property type="term" value="C:nucleus"/>
    <property type="evidence" value="ECO:0007669"/>
    <property type="project" value="TreeGrafter"/>
</dbReference>
<proteinExistence type="predicted"/>
<organism evidence="4 5">
    <name type="scientific">Rhodotorula taiwanensis</name>
    <dbReference type="NCBI Taxonomy" id="741276"/>
    <lineage>
        <taxon>Eukaryota</taxon>
        <taxon>Fungi</taxon>
        <taxon>Dikarya</taxon>
        <taxon>Basidiomycota</taxon>
        <taxon>Pucciniomycotina</taxon>
        <taxon>Microbotryomycetes</taxon>
        <taxon>Sporidiobolales</taxon>
        <taxon>Sporidiobolaceae</taxon>
        <taxon>Rhodotorula</taxon>
    </lineage>
</organism>
<sequence length="418" mass="45070">MATAAPAYNVKDSPSLLACGRLQGQAVQVDPASIAPRAGGRIYRATLNGPNAFPHLCGGVFGSVAIKVTEDDRTRKPRDPRREALMLADLDHPNILALLNAYMSEPSAISPEPRIMLFTPYYPLTLRNLLDSPAFSPDISQPDFEAVATSIACQLSHAIAHLHERGIAHRDLNPHNVVLSSAGRVVLIDFGISVETGQEKPGEMHFEVGTGAYRAPELIFASRDYDPADLDLWALGCTLADLYRPLALPVPPSPPSSEGSFERYYRECATPEPEPKLSRRPLFDASSSDFVLAASIFRVLGTPTLETWPEATRMPNFAHFTFASFPATPLGSHLPYLQTPSPTATILPQLLQISATKRVKASAVVEAFRGSGEAILAPDDLSESERGLLDSSGGGAKMVDRLPDGRLLRELLAAMVAA</sequence>
<dbReference type="InterPro" id="IPR050108">
    <property type="entry name" value="CDK"/>
</dbReference>
<dbReference type="OrthoDB" id="413582at2759"/>
<dbReference type="SUPFAM" id="SSF56112">
    <property type="entry name" value="Protein kinase-like (PK-like)"/>
    <property type="match status" value="1"/>
</dbReference>
<dbReference type="EMBL" id="PJQD01000015">
    <property type="protein sequence ID" value="POY75411.1"/>
    <property type="molecule type" value="Genomic_DNA"/>
</dbReference>
<dbReference type="Gene3D" id="1.10.510.10">
    <property type="entry name" value="Transferase(Phosphotransferase) domain 1"/>
    <property type="match status" value="1"/>
</dbReference>
<comment type="caution">
    <text evidence="4">The sequence shown here is derived from an EMBL/GenBank/DDBJ whole genome shotgun (WGS) entry which is preliminary data.</text>
</comment>
<dbReference type="Pfam" id="PF00069">
    <property type="entry name" value="Pkinase"/>
    <property type="match status" value="1"/>
</dbReference>
<evidence type="ECO:0000313" key="4">
    <source>
        <dbReference type="EMBL" id="POY75411.1"/>
    </source>
</evidence>
<keyword evidence="1" id="KW-0547">Nucleotide-binding</keyword>
<evidence type="ECO:0000256" key="1">
    <source>
        <dbReference type="ARBA" id="ARBA00022741"/>
    </source>
</evidence>
<name>A0A2S5BF72_9BASI</name>